<dbReference type="GO" id="GO:0016301">
    <property type="term" value="F:kinase activity"/>
    <property type="evidence" value="ECO:0007669"/>
    <property type="project" value="UniProtKB-KW"/>
</dbReference>
<dbReference type="OrthoDB" id="1914767at2759"/>
<dbReference type="PANTHER" id="PTHR46146">
    <property type="entry name" value="SERINE/THREONINE-PROTEIN KINASE-LIKE PROTEIN CCR4"/>
    <property type="match status" value="1"/>
</dbReference>
<evidence type="ECO:0000313" key="2">
    <source>
        <dbReference type="Proteomes" id="UP000516437"/>
    </source>
</evidence>
<proteinExistence type="predicted"/>
<keyword evidence="1" id="KW-0808">Transferase</keyword>
<dbReference type="InterPro" id="IPR011009">
    <property type="entry name" value="Kinase-like_dom_sf"/>
</dbReference>
<evidence type="ECO:0000313" key="1">
    <source>
        <dbReference type="EMBL" id="KAB1206590.1"/>
    </source>
</evidence>
<dbReference type="AlphaFoldDB" id="A0A6A1V5S0"/>
<dbReference type="Gene3D" id="3.30.200.20">
    <property type="entry name" value="Phosphorylase Kinase, domain 1"/>
    <property type="match status" value="1"/>
</dbReference>
<dbReference type="Proteomes" id="UP000516437">
    <property type="component" value="Chromosome 7"/>
</dbReference>
<dbReference type="EMBL" id="RXIC02000025">
    <property type="protein sequence ID" value="KAB1206590.1"/>
    <property type="molecule type" value="Genomic_DNA"/>
</dbReference>
<dbReference type="SUPFAM" id="SSF56112">
    <property type="entry name" value="Protein kinase-like (PK-like)"/>
    <property type="match status" value="1"/>
</dbReference>
<organism evidence="1 2">
    <name type="scientific">Morella rubra</name>
    <name type="common">Chinese bayberry</name>
    <dbReference type="NCBI Taxonomy" id="262757"/>
    <lineage>
        <taxon>Eukaryota</taxon>
        <taxon>Viridiplantae</taxon>
        <taxon>Streptophyta</taxon>
        <taxon>Embryophyta</taxon>
        <taxon>Tracheophyta</taxon>
        <taxon>Spermatophyta</taxon>
        <taxon>Magnoliopsida</taxon>
        <taxon>eudicotyledons</taxon>
        <taxon>Gunneridae</taxon>
        <taxon>Pentapetalae</taxon>
        <taxon>rosids</taxon>
        <taxon>fabids</taxon>
        <taxon>Fagales</taxon>
        <taxon>Myricaceae</taxon>
        <taxon>Morella</taxon>
    </lineage>
</organism>
<keyword evidence="1" id="KW-0418">Kinase</keyword>
<reference evidence="1 2" key="1">
    <citation type="journal article" date="2019" name="Plant Biotechnol. J.">
        <title>The red bayberry genome and genetic basis of sex determination.</title>
        <authorList>
            <person name="Jia H.M."/>
            <person name="Jia H.J."/>
            <person name="Cai Q.L."/>
            <person name="Wang Y."/>
            <person name="Zhao H.B."/>
            <person name="Yang W.F."/>
            <person name="Wang G.Y."/>
            <person name="Li Y.H."/>
            <person name="Zhan D.L."/>
            <person name="Shen Y.T."/>
            <person name="Niu Q.F."/>
            <person name="Chang L."/>
            <person name="Qiu J."/>
            <person name="Zhao L."/>
            <person name="Xie H.B."/>
            <person name="Fu W.Y."/>
            <person name="Jin J."/>
            <person name="Li X.W."/>
            <person name="Jiao Y."/>
            <person name="Zhou C.C."/>
            <person name="Tu T."/>
            <person name="Chai C.Y."/>
            <person name="Gao J.L."/>
            <person name="Fan L.J."/>
            <person name="van de Weg E."/>
            <person name="Wang J.Y."/>
            <person name="Gao Z.S."/>
        </authorList>
    </citation>
    <scope>NUCLEOTIDE SEQUENCE [LARGE SCALE GENOMIC DNA]</scope>
    <source>
        <tissue evidence="1">Leaves</tissue>
    </source>
</reference>
<keyword evidence="2" id="KW-1185">Reference proteome</keyword>
<accession>A0A6A1V5S0</accession>
<protein>
    <submittedName>
        <fullName evidence="1">LRR receptor-like serine/threonine-protein kinase FLS2</fullName>
    </submittedName>
</protein>
<keyword evidence="1" id="KW-0675">Receptor</keyword>
<gene>
    <name evidence="1" type="ORF">CJ030_MR7G020475</name>
</gene>
<name>A0A6A1V5S0_9ROSI</name>
<comment type="caution">
    <text evidence="1">The sequence shown here is derived from an EMBL/GenBank/DDBJ whole genome shotgun (WGS) entry which is preliminary data.</text>
</comment>
<sequence>MTNCFHNPSLRYCNSSPMDLNEIFKSTIVATHLNPAFFPQIRVAHLTRSSSFSASTCSNPIGTTTLAAPGAQQRLRNYVEHRCWNLLIWVALGGSVSEDRIICQRVLRRKNMFTPQILKAATDGFSRKNLVGKNEGVDIYRGALRDGTEVRVEIYLDNISRESKRRFVEECKVLAQLRHKNIFRVLRESEGSSLARTRGLDKRFWLFQHAGSADPTQLLQRGRRFTIPTPVGSEEG</sequence>